<dbReference type="AlphaFoldDB" id="A0A562KHG3"/>
<reference evidence="1 2" key="1">
    <citation type="journal article" date="2015" name="Stand. Genomic Sci.">
        <title>Genomic Encyclopedia of Bacterial and Archaeal Type Strains, Phase III: the genomes of soil and plant-associated and newly described type strains.</title>
        <authorList>
            <person name="Whitman W.B."/>
            <person name="Woyke T."/>
            <person name="Klenk H.P."/>
            <person name="Zhou Y."/>
            <person name="Lilburn T.G."/>
            <person name="Beck B.J."/>
            <person name="De Vos P."/>
            <person name="Vandamme P."/>
            <person name="Eisen J.A."/>
            <person name="Garrity G."/>
            <person name="Hugenholtz P."/>
            <person name="Kyrpides N.C."/>
        </authorList>
    </citation>
    <scope>NUCLEOTIDE SEQUENCE [LARGE SCALE GENOMIC DNA]</scope>
    <source>
        <strain evidence="1 2">CGMCC 1.6844</strain>
    </source>
</reference>
<evidence type="ECO:0000313" key="1">
    <source>
        <dbReference type="EMBL" id="TWH94859.1"/>
    </source>
</evidence>
<dbReference type="Pfam" id="PF10652">
    <property type="entry name" value="DUF2480"/>
    <property type="match status" value="1"/>
</dbReference>
<dbReference type="RefSeq" id="WP_133609193.1">
    <property type="nucleotide sequence ID" value="NZ_SNZC01000002.1"/>
</dbReference>
<keyword evidence="2" id="KW-1185">Reference proteome</keyword>
<dbReference type="OrthoDB" id="9803040at2"/>
<organism evidence="1 2">
    <name type="scientific">Flavobacterium cheniae</name>
    <dbReference type="NCBI Taxonomy" id="295428"/>
    <lineage>
        <taxon>Bacteria</taxon>
        <taxon>Pseudomonadati</taxon>
        <taxon>Bacteroidota</taxon>
        <taxon>Flavobacteriia</taxon>
        <taxon>Flavobacteriales</taxon>
        <taxon>Flavobacteriaceae</taxon>
        <taxon>Flavobacterium</taxon>
    </lineage>
</organism>
<dbReference type="EMBL" id="VLKM01000005">
    <property type="protein sequence ID" value="TWH94859.1"/>
    <property type="molecule type" value="Genomic_DNA"/>
</dbReference>
<sequence>MDEIVNKVAQSSLMVFDLEDYYPDNHVVDLDISQWLLEGFILKESDFREQLKNNDWSQFEDKYVALYCSTDAILPAWSFALVSVYLAHHALKVIHGNKELAVIEWYQDILNKLDYTDYFQKPVILKGCSKKPVPNQVYTLAIQKLMKVAKSVMFGEACSAVPLFKQK</sequence>
<comment type="caution">
    <text evidence="1">The sequence shown here is derived from an EMBL/GenBank/DDBJ whole genome shotgun (WGS) entry which is preliminary data.</text>
</comment>
<dbReference type="Proteomes" id="UP000315312">
    <property type="component" value="Unassembled WGS sequence"/>
</dbReference>
<dbReference type="InterPro" id="IPR018914">
    <property type="entry name" value="DUF2480"/>
</dbReference>
<proteinExistence type="predicted"/>
<gene>
    <name evidence="1" type="ORF">IP97_01572</name>
</gene>
<protein>
    <submittedName>
        <fullName evidence="1">Uncharacterized protein DUF2480</fullName>
    </submittedName>
</protein>
<evidence type="ECO:0000313" key="2">
    <source>
        <dbReference type="Proteomes" id="UP000315312"/>
    </source>
</evidence>
<accession>A0A562KHG3</accession>
<name>A0A562KHG3_9FLAO</name>